<evidence type="ECO:0000313" key="10">
    <source>
        <dbReference type="EMBL" id="OLF52013.1"/>
    </source>
</evidence>
<feature type="domain" description="AMP-dependent synthetase/ligase" evidence="7">
    <location>
        <begin position="82"/>
        <end position="464"/>
    </location>
</feature>
<dbReference type="EMBL" id="MSCT01000020">
    <property type="protein sequence ID" value="OLF52013.1"/>
    <property type="molecule type" value="Genomic_DNA"/>
</dbReference>
<feature type="binding site" evidence="6">
    <location>
        <begin position="408"/>
        <end position="413"/>
    </location>
    <ligand>
        <name>ATP</name>
        <dbReference type="ChEBI" id="CHEBI:30616"/>
    </ligand>
</feature>
<proteinExistence type="inferred from homology"/>
<feature type="binding site" evidence="6">
    <location>
        <position position="512"/>
    </location>
    <ligand>
        <name>ATP</name>
        <dbReference type="ChEBI" id="CHEBI:30616"/>
    </ligand>
</feature>
<keyword evidence="2 6" id="KW-0436">Ligase</keyword>
<accession>A0A1Q8EJP1</accession>
<dbReference type="Pfam" id="PF16177">
    <property type="entry name" value="ACAS_N"/>
    <property type="match status" value="1"/>
</dbReference>
<dbReference type="HAMAP" id="MF_01123">
    <property type="entry name" value="Ac_CoA_synth"/>
    <property type="match status" value="1"/>
</dbReference>
<name>A0A1Q8EJP1_9PSED</name>
<dbReference type="Proteomes" id="UP000185578">
    <property type="component" value="Unassembled WGS sequence"/>
</dbReference>
<feature type="binding site" evidence="6">
    <location>
        <position position="534"/>
    </location>
    <ligand>
        <name>Mg(2+)</name>
        <dbReference type="ChEBI" id="CHEBI:18420"/>
    </ligand>
</feature>
<comment type="similarity">
    <text evidence="1 6">Belongs to the ATP-dependent AMP-binding enzyme family.</text>
</comment>
<feature type="binding site" evidence="6">
    <location>
        <position position="539"/>
    </location>
    <ligand>
        <name>Mg(2+)</name>
        <dbReference type="ChEBI" id="CHEBI:18420"/>
    </ligand>
</feature>
<feature type="binding site" evidence="6">
    <location>
        <position position="523"/>
    </location>
    <ligand>
        <name>ATP</name>
        <dbReference type="ChEBI" id="CHEBI:30616"/>
    </ligand>
</feature>
<feature type="modified residue" description="N6-acetyllysine" evidence="6">
    <location>
        <position position="606"/>
    </location>
</feature>
<comment type="caution">
    <text evidence="10">The sequence shown here is derived from an EMBL/GenBank/DDBJ whole genome shotgun (WGS) entry which is preliminary data.</text>
</comment>
<dbReference type="SUPFAM" id="SSF56801">
    <property type="entry name" value="Acetyl-CoA synthetase-like"/>
    <property type="match status" value="1"/>
</dbReference>
<keyword evidence="5 6" id="KW-0007">Acetylation</keyword>
<dbReference type="PROSITE" id="PS00455">
    <property type="entry name" value="AMP_BINDING"/>
    <property type="match status" value="1"/>
</dbReference>
<keyword evidence="6" id="KW-0460">Magnesium</keyword>
<gene>
    <name evidence="6" type="primary">acsA</name>
    <name evidence="10" type="ORF">BTN82_25105</name>
</gene>
<feature type="binding site" evidence="6">
    <location>
        <begin position="384"/>
        <end position="386"/>
    </location>
    <ligand>
        <name>ATP</name>
        <dbReference type="ChEBI" id="CHEBI:30616"/>
    </ligand>
</feature>
<dbReference type="CDD" id="cd05966">
    <property type="entry name" value="ACS"/>
    <property type="match status" value="1"/>
</dbReference>
<feature type="binding site" evidence="6">
    <location>
        <position position="536"/>
    </location>
    <ligand>
        <name>Mg(2+)</name>
        <dbReference type="ChEBI" id="CHEBI:18420"/>
    </ligand>
</feature>
<evidence type="ECO:0000259" key="8">
    <source>
        <dbReference type="Pfam" id="PF13193"/>
    </source>
</evidence>
<dbReference type="InterPro" id="IPR000873">
    <property type="entry name" value="AMP-dep_synth/lig_dom"/>
</dbReference>
<evidence type="ECO:0000256" key="6">
    <source>
        <dbReference type="HAMAP-Rule" id="MF_01123"/>
    </source>
</evidence>
<evidence type="ECO:0000259" key="7">
    <source>
        <dbReference type="Pfam" id="PF00501"/>
    </source>
</evidence>
<comment type="cofactor">
    <cofactor evidence="6">
        <name>Mg(2+)</name>
        <dbReference type="ChEBI" id="CHEBI:18420"/>
    </cofactor>
</comment>
<dbReference type="InterPro" id="IPR025110">
    <property type="entry name" value="AMP-bd_C"/>
</dbReference>
<dbReference type="AlphaFoldDB" id="A0A1Q8EJP1"/>
<dbReference type="GO" id="GO:0003987">
    <property type="term" value="F:acetate-CoA ligase activity"/>
    <property type="evidence" value="ECO:0007669"/>
    <property type="project" value="UniProtKB-UniRule"/>
</dbReference>
<feature type="binding site" evidence="6">
    <location>
        <position position="520"/>
    </location>
    <ligand>
        <name>CoA</name>
        <dbReference type="ChEBI" id="CHEBI:57287"/>
    </ligand>
</feature>
<dbReference type="EC" id="6.2.1.1" evidence="6"/>
<dbReference type="RefSeq" id="WP_075121757.1">
    <property type="nucleotide sequence ID" value="NZ_MSCT01000020.1"/>
</dbReference>
<evidence type="ECO:0000256" key="3">
    <source>
        <dbReference type="ARBA" id="ARBA00022741"/>
    </source>
</evidence>
<feature type="domain" description="Acetyl-coenzyme A synthetase N-terminal" evidence="9">
    <location>
        <begin position="24"/>
        <end position="80"/>
    </location>
</feature>
<comment type="PTM">
    <text evidence="6">Acetylated. Deacetylation by the SIR2-homolog deacetylase activates the enzyme.</text>
</comment>
<dbReference type="Gene3D" id="3.30.300.30">
    <property type="match status" value="1"/>
</dbReference>
<evidence type="ECO:0000313" key="11">
    <source>
        <dbReference type="Proteomes" id="UP000185578"/>
    </source>
</evidence>
<keyword evidence="4 6" id="KW-0067">ATP-binding</keyword>
<keyword evidence="3 6" id="KW-0547">Nucleotide-binding</keyword>
<dbReference type="InterPro" id="IPR020845">
    <property type="entry name" value="AMP-binding_CS"/>
</dbReference>
<dbReference type="InterPro" id="IPR042099">
    <property type="entry name" value="ANL_N_sf"/>
</dbReference>
<feature type="binding site" evidence="6">
    <location>
        <position position="497"/>
    </location>
    <ligand>
        <name>ATP</name>
        <dbReference type="ChEBI" id="CHEBI:30616"/>
    </ligand>
</feature>
<protein>
    <recommendedName>
        <fullName evidence="6">Acetyl-coenzyme A synthetase</fullName>
        <shortName evidence="6">AcCoA synthetase</shortName>
        <shortName evidence="6">Acs</shortName>
        <ecNumber evidence="6">6.2.1.1</ecNumber>
    </recommendedName>
    <alternativeName>
        <fullName evidence="6">Acetate--CoA ligase</fullName>
    </alternativeName>
    <alternativeName>
        <fullName evidence="6">Acyl-activating enzyme</fullName>
    </alternativeName>
</protein>
<dbReference type="GO" id="GO:0005829">
    <property type="term" value="C:cytosol"/>
    <property type="evidence" value="ECO:0007669"/>
    <property type="project" value="TreeGrafter"/>
</dbReference>
<dbReference type="NCBIfam" id="NF001208">
    <property type="entry name" value="PRK00174.1"/>
    <property type="match status" value="1"/>
</dbReference>
<comment type="catalytic activity">
    <reaction evidence="6">
        <text>acetate + ATP + CoA = acetyl-CoA + AMP + diphosphate</text>
        <dbReference type="Rhea" id="RHEA:23176"/>
        <dbReference type="ChEBI" id="CHEBI:30089"/>
        <dbReference type="ChEBI" id="CHEBI:30616"/>
        <dbReference type="ChEBI" id="CHEBI:33019"/>
        <dbReference type="ChEBI" id="CHEBI:57287"/>
        <dbReference type="ChEBI" id="CHEBI:57288"/>
        <dbReference type="ChEBI" id="CHEBI:456215"/>
        <dbReference type="EC" id="6.2.1.1"/>
    </reaction>
</comment>
<dbReference type="FunFam" id="3.40.50.12780:FF:000001">
    <property type="entry name" value="Acetyl-coenzyme A synthetase"/>
    <property type="match status" value="1"/>
</dbReference>
<evidence type="ECO:0000256" key="5">
    <source>
        <dbReference type="ARBA" id="ARBA00022990"/>
    </source>
</evidence>
<dbReference type="InterPro" id="IPR011904">
    <property type="entry name" value="Ac_CoA_lig"/>
</dbReference>
<feature type="domain" description="AMP-binding enzyme C-terminal" evidence="8">
    <location>
        <begin position="528"/>
        <end position="606"/>
    </location>
</feature>
<keyword evidence="6" id="KW-0479">Metal-binding</keyword>
<dbReference type="GO" id="GO:0046872">
    <property type="term" value="F:metal ion binding"/>
    <property type="evidence" value="ECO:0007669"/>
    <property type="project" value="UniProtKB-KW"/>
</dbReference>
<dbReference type="Pfam" id="PF13193">
    <property type="entry name" value="AMP-binding_C"/>
    <property type="match status" value="1"/>
</dbReference>
<dbReference type="GO" id="GO:0016208">
    <property type="term" value="F:AMP binding"/>
    <property type="evidence" value="ECO:0007669"/>
    <property type="project" value="InterPro"/>
</dbReference>
<dbReference type="PANTHER" id="PTHR24095">
    <property type="entry name" value="ACETYL-COENZYME A SYNTHETASE"/>
    <property type="match status" value="1"/>
</dbReference>
<organism evidence="10 11">
    <name type="scientific">Pseudomonas chlororaphis</name>
    <dbReference type="NCBI Taxonomy" id="587753"/>
    <lineage>
        <taxon>Bacteria</taxon>
        <taxon>Pseudomonadati</taxon>
        <taxon>Pseudomonadota</taxon>
        <taxon>Gammaproteobacteria</taxon>
        <taxon>Pseudomonadales</taxon>
        <taxon>Pseudomonadaceae</taxon>
        <taxon>Pseudomonas</taxon>
    </lineage>
</organism>
<dbReference type="OrthoDB" id="9803968at2"/>
<evidence type="ECO:0000259" key="9">
    <source>
        <dbReference type="Pfam" id="PF16177"/>
    </source>
</evidence>
<sequence>MFDISTFPKADAVRRAAQLSQDDYQRLYRESIEHPSTFWAEQATRFLDWSAPWQTVQRYDLKTGAATWFAGGQLNVSYNCIDRHLEKRGDQVAIIWEGDDPAESLQITYKKLHHYVCRLANVLKSRGVKKGDRVCIYMPMIPEAAYAMLACTRIGAVHSVVFGGFSPDALRDRILDADCRTVITADEGVRGGKFVPLKNNVDKALLSCPDVSTVLVVERSQNPVNWIEGRDLWYHQTLRGVEDDCPPQPMDAEDPLFILYTSGSTGKPKGVLHTTGGYLLQAAMTFKYVLDYRDGEVFWCTADVGWVTGHSYIVYGPLANGATTLIFEGVPSYPSSSRFWEVIDKHRVNIFYTAPTALRALMREGPGPLQQTSRSSLRLLGSVGEPINPEAWEWYFNAVGEQRCPIVDTWWQTETGGIMLSPLVSASRIKPGCATRPMFGVQPVLLDEHGKEISGAGSGVLAIKASWPAQIRSVYGDPQRMVDTYFKPYPGYYFTGDGARRDEDGDYWITGRIDDVINVSGHRIGTAEVESALVLHDAIAEAAVVGYPHDLKGQGIYAFVTPMNGVEPSDELKKELLGLVSREIGSFAKPELIQWAPALPKTRSGKIMRRILRKIACNELDSLGDTSTLADPSVVEGLIDKRLNL</sequence>
<feature type="binding site" evidence="6">
    <location>
        <begin position="190"/>
        <end position="193"/>
    </location>
    <ligand>
        <name>CoA</name>
        <dbReference type="ChEBI" id="CHEBI:57287"/>
    </ligand>
</feature>
<dbReference type="Gene3D" id="3.40.50.12780">
    <property type="entry name" value="N-terminal domain of ligase-like"/>
    <property type="match status" value="1"/>
</dbReference>
<feature type="binding site" evidence="6">
    <location>
        <position position="308"/>
    </location>
    <ligand>
        <name>CoA</name>
        <dbReference type="ChEBI" id="CHEBI:57287"/>
    </ligand>
</feature>
<evidence type="ECO:0000256" key="4">
    <source>
        <dbReference type="ARBA" id="ARBA00022840"/>
    </source>
</evidence>
<reference evidence="10 11" key="1">
    <citation type="submission" date="2016-12" db="EMBL/GenBank/DDBJ databases">
        <authorList>
            <person name="Song W.-J."/>
            <person name="Kurnit D.M."/>
        </authorList>
    </citation>
    <scope>NUCLEOTIDE SEQUENCE [LARGE SCALE GENOMIC DNA]</scope>
    <source>
        <strain evidence="10 11">PCL1601</strain>
    </source>
</reference>
<dbReference type="NCBIfam" id="TIGR02188">
    <property type="entry name" value="Ac_CoA_lig_AcsA"/>
    <property type="match status" value="1"/>
</dbReference>
<comment type="function">
    <text evidence="6">Catalyzes the conversion of acetate into acetyl-CoA (AcCoA), an essential intermediate at the junction of anabolic and catabolic pathways. AcsA undergoes a two-step reaction. In the first half reaction, AcsA combines acetate with ATP to form acetyl-adenylate (AcAMP) intermediate. In the second half reaction, it can then transfer the acetyl group from AcAMP to the sulfhydryl group of CoA, forming the product AcCoA.</text>
</comment>
<dbReference type="PANTHER" id="PTHR24095:SF14">
    <property type="entry name" value="ACETYL-COENZYME A SYNTHETASE 1"/>
    <property type="match status" value="1"/>
</dbReference>
<comment type="caution">
    <text evidence="6">Lacks conserved residue(s) required for the propagation of feature annotation.</text>
</comment>
<dbReference type="InterPro" id="IPR032387">
    <property type="entry name" value="ACAS_N"/>
</dbReference>
<dbReference type="FunFam" id="3.30.300.30:FF:000004">
    <property type="entry name" value="Acetyl-coenzyme A synthetase"/>
    <property type="match status" value="1"/>
</dbReference>
<dbReference type="Pfam" id="PF00501">
    <property type="entry name" value="AMP-binding"/>
    <property type="match status" value="1"/>
</dbReference>
<evidence type="ECO:0000256" key="1">
    <source>
        <dbReference type="ARBA" id="ARBA00006432"/>
    </source>
</evidence>
<dbReference type="GO" id="GO:0019427">
    <property type="term" value="P:acetyl-CoA biosynthetic process from acetate"/>
    <property type="evidence" value="ECO:0007669"/>
    <property type="project" value="UniProtKB-UniRule"/>
</dbReference>
<dbReference type="GO" id="GO:0005524">
    <property type="term" value="F:ATP binding"/>
    <property type="evidence" value="ECO:0007669"/>
    <property type="project" value="UniProtKB-KW"/>
</dbReference>
<dbReference type="InterPro" id="IPR045851">
    <property type="entry name" value="AMP-bd_C_sf"/>
</dbReference>
<evidence type="ECO:0000256" key="2">
    <source>
        <dbReference type="ARBA" id="ARBA00022598"/>
    </source>
</evidence>